<feature type="region of interest" description="Disordered" evidence="1">
    <location>
        <begin position="48"/>
        <end position="80"/>
    </location>
</feature>
<accession>A0A1D1VYK6</accession>
<protein>
    <submittedName>
        <fullName evidence="2">Uncharacterized protein</fullName>
    </submittedName>
</protein>
<organism evidence="2 3">
    <name type="scientific">Ramazzottius varieornatus</name>
    <name type="common">Water bear</name>
    <name type="synonym">Tardigrade</name>
    <dbReference type="NCBI Taxonomy" id="947166"/>
    <lineage>
        <taxon>Eukaryota</taxon>
        <taxon>Metazoa</taxon>
        <taxon>Ecdysozoa</taxon>
        <taxon>Tardigrada</taxon>
        <taxon>Eutardigrada</taxon>
        <taxon>Parachela</taxon>
        <taxon>Hypsibioidea</taxon>
        <taxon>Ramazzottiidae</taxon>
        <taxon>Ramazzottius</taxon>
    </lineage>
</organism>
<dbReference type="AlphaFoldDB" id="A0A1D1VYK6"/>
<name>A0A1D1VYK6_RAMVA</name>
<gene>
    <name evidence="2" type="primary">RvY_15103</name>
    <name evidence="2" type="synonym">RvY_15103.2</name>
    <name evidence="2" type="ORF">RvY_15103-2</name>
</gene>
<dbReference type="EMBL" id="BDGG01000011">
    <property type="protein sequence ID" value="GAV04898.1"/>
    <property type="molecule type" value="Genomic_DNA"/>
</dbReference>
<dbReference type="Proteomes" id="UP000186922">
    <property type="component" value="Unassembled WGS sequence"/>
</dbReference>
<feature type="compositionally biased region" description="Polar residues" evidence="1">
    <location>
        <begin position="53"/>
        <end position="68"/>
    </location>
</feature>
<evidence type="ECO:0000256" key="1">
    <source>
        <dbReference type="SAM" id="MobiDB-lite"/>
    </source>
</evidence>
<evidence type="ECO:0000313" key="2">
    <source>
        <dbReference type="EMBL" id="GAV04898.1"/>
    </source>
</evidence>
<proteinExistence type="predicted"/>
<sequence>MTENQCVNKSSDGTMFCPCKAADNCNYYASIGKSANGTSVVSNAVAAGLDDTSGGQPSDQDTASSTPDTNSNAGSGNTNTAISYRRGSELSVIILGIPLFFSRYL</sequence>
<comment type="caution">
    <text evidence="2">The sequence shown here is derived from an EMBL/GenBank/DDBJ whole genome shotgun (WGS) entry which is preliminary data.</text>
</comment>
<keyword evidence="3" id="KW-1185">Reference proteome</keyword>
<reference evidence="2 3" key="1">
    <citation type="journal article" date="2016" name="Nat. Commun.">
        <title>Extremotolerant tardigrade genome and improved radiotolerance of human cultured cells by tardigrade-unique protein.</title>
        <authorList>
            <person name="Hashimoto T."/>
            <person name="Horikawa D.D."/>
            <person name="Saito Y."/>
            <person name="Kuwahara H."/>
            <person name="Kozuka-Hata H."/>
            <person name="Shin-I T."/>
            <person name="Minakuchi Y."/>
            <person name="Ohishi K."/>
            <person name="Motoyama A."/>
            <person name="Aizu T."/>
            <person name="Enomoto A."/>
            <person name="Kondo K."/>
            <person name="Tanaka S."/>
            <person name="Hara Y."/>
            <person name="Koshikawa S."/>
            <person name="Sagara H."/>
            <person name="Miura T."/>
            <person name="Yokobori S."/>
            <person name="Miyagawa K."/>
            <person name="Suzuki Y."/>
            <person name="Kubo T."/>
            <person name="Oyama M."/>
            <person name="Kohara Y."/>
            <person name="Fujiyama A."/>
            <person name="Arakawa K."/>
            <person name="Katayama T."/>
            <person name="Toyoda A."/>
            <person name="Kunieda T."/>
        </authorList>
    </citation>
    <scope>NUCLEOTIDE SEQUENCE [LARGE SCALE GENOMIC DNA]</scope>
    <source>
        <strain evidence="2 3">YOKOZUNA-1</strain>
    </source>
</reference>
<evidence type="ECO:0000313" key="3">
    <source>
        <dbReference type="Proteomes" id="UP000186922"/>
    </source>
</evidence>
<feature type="compositionally biased region" description="Low complexity" evidence="1">
    <location>
        <begin position="69"/>
        <end position="80"/>
    </location>
</feature>